<name>A0A1Q9JIX8_9FIRM</name>
<dbReference type="InterPro" id="IPR012675">
    <property type="entry name" value="Beta-grasp_dom_sf"/>
</dbReference>
<dbReference type="RefSeq" id="WP_075713500.1">
    <property type="nucleotide sequence ID" value="NZ_MJIE01000001.1"/>
</dbReference>
<feature type="domain" description="2Fe-2S ferredoxin-type" evidence="1">
    <location>
        <begin position="3"/>
        <end position="94"/>
    </location>
</feature>
<evidence type="ECO:0000313" key="2">
    <source>
        <dbReference type="EMBL" id="OLR56156.1"/>
    </source>
</evidence>
<protein>
    <recommendedName>
        <fullName evidence="1">2Fe-2S ferredoxin-type domain-containing protein</fullName>
    </recommendedName>
</protein>
<dbReference type="Gene3D" id="3.10.20.30">
    <property type="match status" value="1"/>
</dbReference>
<dbReference type="Pfam" id="PF00111">
    <property type="entry name" value="Fer2"/>
    <property type="match status" value="1"/>
</dbReference>
<dbReference type="InterPro" id="IPR001041">
    <property type="entry name" value="2Fe-2S_ferredoxin-type"/>
</dbReference>
<accession>A0A1Q9JIX8</accession>
<proteinExistence type="predicted"/>
<dbReference type="CDD" id="cd00207">
    <property type="entry name" value="fer2"/>
    <property type="match status" value="1"/>
</dbReference>
<evidence type="ECO:0000313" key="3">
    <source>
        <dbReference type="Proteomes" id="UP000187404"/>
    </source>
</evidence>
<dbReference type="OrthoDB" id="9810588at2"/>
<gene>
    <name evidence="2" type="ORF">BHK98_08810</name>
</gene>
<dbReference type="SUPFAM" id="SSF54292">
    <property type="entry name" value="2Fe-2S ferredoxin-like"/>
    <property type="match status" value="1"/>
</dbReference>
<dbReference type="InterPro" id="IPR040506">
    <property type="entry name" value="RACo_linker"/>
</dbReference>
<dbReference type="Gene3D" id="3.30.420.480">
    <property type="entry name" value="Domain of unknown function (DUF4445)"/>
    <property type="match status" value="1"/>
</dbReference>
<dbReference type="Gene3D" id="3.10.20.880">
    <property type="match status" value="1"/>
</dbReference>
<reference evidence="2 3" key="1">
    <citation type="journal article" date="2016" name="Appl. Environ. Microbiol.">
        <title>Function and Phylogeny of Bacterial Butyryl Coenzyme A:Acetate Transferases and Their Diversity in the Proximal Colon of Swine.</title>
        <authorList>
            <person name="Trachsel J."/>
            <person name="Bayles D.O."/>
            <person name="Looft T."/>
            <person name="Levine U.Y."/>
            <person name="Allen H.K."/>
        </authorList>
    </citation>
    <scope>NUCLEOTIDE SEQUENCE [LARGE SCALE GENOMIC DNA]</scope>
    <source>
        <strain evidence="2 3">68-3-10</strain>
    </source>
</reference>
<dbReference type="PROSITE" id="PS51085">
    <property type="entry name" value="2FE2S_FER_2"/>
    <property type="match status" value="1"/>
</dbReference>
<dbReference type="InterPro" id="IPR042259">
    <property type="entry name" value="Raco-like_middle_sf"/>
</dbReference>
<dbReference type="InterPro" id="IPR041414">
    <property type="entry name" value="Raco-like_middle"/>
</dbReference>
<keyword evidence="3" id="KW-1185">Reference proteome</keyword>
<dbReference type="InterPro" id="IPR027980">
    <property type="entry name" value="RACo_C"/>
</dbReference>
<dbReference type="InterPro" id="IPR036010">
    <property type="entry name" value="2Fe-2S_ferredoxin-like_sf"/>
</dbReference>
<dbReference type="EMBL" id="MJIE01000001">
    <property type="protein sequence ID" value="OLR56156.1"/>
    <property type="molecule type" value="Genomic_DNA"/>
</dbReference>
<dbReference type="AlphaFoldDB" id="A0A1Q9JIX8"/>
<evidence type="ECO:0000259" key="1">
    <source>
        <dbReference type="PROSITE" id="PS51085"/>
    </source>
</evidence>
<sequence>MKVKVTFMPQNISIDVEEGGTVLEAAILAGVDIDGNCSGTGICGKCKVRIDSGDLTQCSDPYGKLTESEKKRGFRLACTHRLLKDSVVYTTDSRATAERKRKLIHLPEGFKPEPTLRKEYITVKATTLSEAKSDDRRVREALGEKDISFEVETLRSIAVILREQNDLTITLRNGRIIDAESGDHSRECYGLAIDVGTTTVVVMVWNLITGELKGVDAFTNPQANHGADVISRITYVMKNRTENLEKLRSALIDRINLSVYEFSFLYGIKPQNIYEVVVVGNTTMSTIFAGMDPSQLSTAPFAPIFENGVAGDASRFGITAADHAKLYISANIAGHVGSDITAGIITTDLTDFNEGRLFIDIGTNGEIVMTGNGKAVACSTAAGPAFEGSSIECGMRAANGAIERIDLSMDGVAFRTVGSIAPVGICGSGIFDAVGELVRVGIVDSSGRILSADKLEKKKVPEALISQIRTVEGVSDFCLYKGRHGEKDVYITQKDIREVQLAKAAIAAGIRILMKKVGITEQEIKQIIIAGAFGNYIRAESAIRIGILPDIDRLRIHSAGNAAGSGASMMLLSPEYRQRVEKTARRIRHVQLATEPNFQDAYMEAMRF</sequence>
<dbReference type="Proteomes" id="UP000187404">
    <property type="component" value="Unassembled WGS sequence"/>
</dbReference>
<dbReference type="Pfam" id="PF17651">
    <property type="entry name" value="Raco_middle"/>
    <property type="match status" value="1"/>
</dbReference>
<dbReference type="Pfam" id="PF17650">
    <property type="entry name" value="RACo_linker"/>
    <property type="match status" value="1"/>
</dbReference>
<organism evidence="2 3">
    <name type="scientific">Hornefia porci</name>
    <dbReference type="NCBI Taxonomy" id="2652292"/>
    <lineage>
        <taxon>Bacteria</taxon>
        <taxon>Bacillati</taxon>
        <taxon>Bacillota</taxon>
        <taxon>Clostridia</taxon>
        <taxon>Peptostreptococcales</taxon>
        <taxon>Anaerovoracaceae</taxon>
        <taxon>Hornefia</taxon>
    </lineage>
</organism>
<dbReference type="STRING" id="1261640.BHK98_08810"/>
<dbReference type="Pfam" id="PF14574">
    <property type="entry name" value="RACo_C_ter"/>
    <property type="match status" value="1"/>
</dbReference>
<dbReference type="GO" id="GO:0051536">
    <property type="term" value="F:iron-sulfur cluster binding"/>
    <property type="evidence" value="ECO:0007669"/>
    <property type="project" value="InterPro"/>
</dbReference>
<dbReference type="PANTHER" id="PTHR42895">
    <property type="entry name" value="IRON-SULFUR CLUSTER-BINDING PROTEIN-RELATED"/>
    <property type="match status" value="1"/>
</dbReference>
<dbReference type="PANTHER" id="PTHR42895:SF2">
    <property type="entry name" value="IRON-SULFUR CLUSTER PROTEIN"/>
    <property type="match status" value="1"/>
</dbReference>
<comment type="caution">
    <text evidence="2">The sequence shown here is derived from an EMBL/GenBank/DDBJ whole genome shotgun (WGS) entry which is preliminary data.</text>
</comment>
<dbReference type="InterPro" id="IPR052911">
    <property type="entry name" value="Corrinoid_activation_enz"/>
</dbReference>